<feature type="region of interest" description="Disordered" evidence="1">
    <location>
        <begin position="370"/>
        <end position="541"/>
    </location>
</feature>
<evidence type="ECO:0000256" key="1">
    <source>
        <dbReference type="SAM" id="MobiDB-lite"/>
    </source>
</evidence>
<dbReference type="InterPro" id="IPR025447">
    <property type="entry name" value="DUF4192"/>
</dbReference>
<evidence type="ECO:0000313" key="2">
    <source>
        <dbReference type="EMBL" id="TWF97596.1"/>
    </source>
</evidence>
<gene>
    <name evidence="2" type="ORF">FHX73_111382</name>
</gene>
<dbReference type="Pfam" id="PF13830">
    <property type="entry name" value="DUF4192"/>
    <property type="match status" value="1"/>
</dbReference>
<reference evidence="2 3" key="1">
    <citation type="submission" date="2019-06" db="EMBL/GenBank/DDBJ databases">
        <title>Sequencing the genomes of 1000 actinobacteria strains.</title>
        <authorList>
            <person name="Klenk H.-P."/>
        </authorList>
    </citation>
    <scope>NUCLEOTIDE SEQUENCE [LARGE SCALE GENOMIC DNA]</scope>
    <source>
        <strain evidence="2 3">DSM 44826</strain>
    </source>
</reference>
<feature type="compositionally biased region" description="Basic and acidic residues" evidence="1">
    <location>
        <begin position="440"/>
        <end position="449"/>
    </location>
</feature>
<protein>
    <submittedName>
        <fullName evidence="2">Uncharacterized protein DUF4192</fullName>
    </submittedName>
</protein>
<feature type="compositionally biased region" description="Basic residues" evidence="1">
    <location>
        <begin position="509"/>
        <end position="525"/>
    </location>
</feature>
<accession>A0A561UE17</accession>
<feature type="compositionally biased region" description="Basic and acidic residues" evidence="1">
    <location>
        <begin position="380"/>
        <end position="389"/>
    </location>
</feature>
<keyword evidence="3" id="KW-1185">Reference proteome</keyword>
<dbReference type="EMBL" id="VIWT01000001">
    <property type="protein sequence ID" value="TWF97596.1"/>
    <property type="molecule type" value="Genomic_DNA"/>
</dbReference>
<sequence>MTHDDSTTPAGRFDGQHVLRMRGPADMAAMLPYLLGFYPDDSLVVIGLHGPELRQGGAIRLDIPDDERSWSETATDVARLLVELSKERGRTPEAVLIYLCREPEPDGSPPAPALRPLADHLLLAFRELGLPVKESLCLSAGRWWSFLCTDPACCSPRGTAVYTSREPRAVVAAATYAGLAPRGSRRAIAAGLAPIGPPESDVQRAALKQELARACEQLMTEKDGAERAFAATVELLEQAMAESRSGLPRLTPEQSAQLIVGLLDKPSRDRAAEYAEPDELVAAQRLWRYLARRCVAPHTEYAKAPLTLLAWTSWLAGDTATSRVVLGMALELDPDYTLAILLHESLNTSLPPDGLLSIVRAERARRLYAPVADDASQLPDGEHGARPDEPSGGPRPPTAPMGDGGPGPAGSAPPADQDDGAPSPPATPGRNRSGESVGPEEERPARAATREPASGSGEPPGAGHSIARPARPGPHPGAVPRPRGGGDVPPQPPAAVTPQPGRGPVPGGRARRPARAPGRRVRRLSHLTGGRHGTGESGSLG</sequence>
<comment type="caution">
    <text evidence="2">The sequence shown here is derived from an EMBL/GenBank/DDBJ whole genome shotgun (WGS) entry which is preliminary data.</text>
</comment>
<organism evidence="2 3">
    <name type="scientific">Kitasatospora viridis</name>
    <dbReference type="NCBI Taxonomy" id="281105"/>
    <lineage>
        <taxon>Bacteria</taxon>
        <taxon>Bacillati</taxon>
        <taxon>Actinomycetota</taxon>
        <taxon>Actinomycetes</taxon>
        <taxon>Kitasatosporales</taxon>
        <taxon>Streptomycetaceae</taxon>
        <taxon>Kitasatospora</taxon>
    </lineage>
</organism>
<dbReference type="AlphaFoldDB" id="A0A561UE17"/>
<feature type="compositionally biased region" description="Low complexity" evidence="1">
    <location>
        <begin position="450"/>
        <end position="470"/>
    </location>
</feature>
<dbReference type="Proteomes" id="UP000317940">
    <property type="component" value="Unassembled WGS sequence"/>
</dbReference>
<dbReference type="RefSeq" id="WP_170304868.1">
    <property type="nucleotide sequence ID" value="NZ_BAAAMZ010000025.1"/>
</dbReference>
<feature type="compositionally biased region" description="Gly residues" evidence="1">
    <location>
        <begin position="530"/>
        <end position="541"/>
    </location>
</feature>
<name>A0A561UE17_9ACTN</name>
<evidence type="ECO:0000313" key="3">
    <source>
        <dbReference type="Proteomes" id="UP000317940"/>
    </source>
</evidence>
<proteinExistence type="predicted"/>